<protein>
    <submittedName>
        <fullName evidence="5">Beta-ketoacyl-[acyl-carrier-protein] synthase family protein</fullName>
    </submittedName>
</protein>
<feature type="domain" description="Ketosynthase family 3 (KS3)" evidence="4">
    <location>
        <begin position="4"/>
        <end position="407"/>
    </location>
</feature>
<proteinExistence type="inferred from homology"/>
<dbReference type="NCBIfam" id="NF005589">
    <property type="entry name" value="PRK07314.1"/>
    <property type="match status" value="1"/>
</dbReference>
<name>A0A3A4A0L1_9ACTN</name>
<dbReference type="Gene3D" id="3.40.47.10">
    <property type="match status" value="2"/>
</dbReference>
<evidence type="ECO:0000313" key="5">
    <source>
        <dbReference type="EMBL" id="RJL20548.1"/>
    </source>
</evidence>
<dbReference type="Pfam" id="PF02801">
    <property type="entry name" value="Ketoacyl-synt_C"/>
    <property type="match status" value="1"/>
</dbReference>
<evidence type="ECO:0000313" key="6">
    <source>
        <dbReference type="Proteomes" id="UP000265768"/>
    </source>
</evidence>
<accession>A0A3A4A0L1</accession>
<dbReference type="RefSeq" id="WP_119931752.1">
    <property type="nucleotide sequence ID" value="NZ_QZEY01000030.1"/>
</dbReference>
<dbReference type="InterPro" id="IPR014030">
    <property type="entry name" value="Ketoacyl_synth_N"/>
</dbReference>
<comment type="caution">
    <text evidence="5">The sequence shown here is derived from an EMBL/GenBank/DDBJ whole genome shotgun (WGS) entry which is preliminary data.</text>
</comment>
<dbReference type="SUPFAM" id="SSF53901">
    <property type="entry name" value="Thiolase-like"/>
    <property type="match status" value="2"/>
</dbReference>
<dbReference type="PANTHER" id="PTHR11712:SF336">
    <property type="entry name" value="3-OXOACYL-[ACYL-CARRIER-PROTEIN] SYNTHASE, MITOCHONDRIAL"/>
    <property type="match status" value="1"/>
</dbReference>
<dbReference type="SMART" id="SM00825">
    <property type="entry name" value="PKS_KS"/>
    <property type="match status" value="1"/>
</dbReference>
<dbReference type="GO" id="GO:0004315">
    <property type="term" value="F:3-oxoacyl-[acyl-carrier-protein] synthase activity"/>
    <property type="evidence" value="ECO:0007669"/>
    <property type="project" value="InterPro"/>
</dbReference>
<dbReference type="InterPro" id="IPR014031">
    <property type="entry name" value="Ketoacyl_synth_C"/>
</dbReference>
<organism evidence="5 6">
    <name type="scientific">Bailinhaonella thermotolerans</name>
    <dbReference type="NCBI Taxonomy" id="1070861"/>
    <lineage>
        <taxon>Bacteria</taxon>
        <taxon>Bacillati</taxon>
        <taxon>Actinomycetota</taxon>
        <taxon>Actinomycetes</taxon>
        <taxon>Streptosporangiales</taxon>
        <taxon>Streptosporangiaceae</taxon>
        <taxon>Bailinhaonella</taxon>
    </lineage>
</organism>
<dbReference type="PROSITE" id="PS52004">
    <property type="entry name" value="KS3_2"/>
    <property type="match status" value="1"/>
</dbReference>
<dbReference type="InterPro" id="IPR016039">
    <property type="entry name" value="Thiolase-like"/>
</dbReference>
<dbReference type="Proteomes" id="UP000265768">
    <property type="component" value="Unassembled WGS sequence"/>
</dbReference>
<evidence type="ECO:0000256" key="2">
    <source>
        <dbReference type="ARBA" id="ARBA00022679"/>
    </source>
</evidence>
<dbReference type="InterPro" id="IPR020841">
    <property type="entry name" value="PKS_Beta-ketoAc_synthase_dom"/>
</dbReference>
<evidence type="ECO:0000256" key="1">
    <source>
        <dbReference type="ARBA" id="ARBA00008467"/>
    </source>
</evidence>
<dbReference type="GO" id="GO:0006633">
    <property type="term" value="P:fatty acid biosynthetic process"/>
    <property type="evidence" value="ECO:0007669"/>
    <property type="project" value="InterPro"/>
</dbReference>
<reference evidence="5 6" key="1">
    <citation type="submission" date="2018-09" db="EMBL/GenBank/DDBJ databases">
        <title>YIM 75507 draft genome.</title>
        <authorList>
            <person name="Tang S."/>
            <person name="Feng Y."/>
        </authorList>
    </citation>
    <scope>NUCLEOTIDE SEQUENCE [LARGE SCALE GENOMIC DNA]</scope>
    <source>
        <strain evidence="5 6">YIM 75507</strain>
    </source>
</reference>
<dbReference type="InterPro" id="IPR018201">
    <property type="entry name" value="Ketoacyl_synth_AS"/>
</dbReference>
<dbReference type="EMBL" id="QZEY01000030">
    <property type="protein sequence ID" value="RJL20548.1"/>
    <property type="molecule type" value="Genomic_DNA"/>
</dbReference>
<evidence type="ECO:0000256" key="3">
    <source>
        <dbReference type="RuleBase" id="RU003694"/>
    </source>
</evidence>
<gene>
    <name evidence="5" type="ORF">D5H75_39470</name>
</gene>
<dbReference type="PROSITE" id="PS00606">
    <property type="entry name" value="KS3_1"/>
    <property type="match status" value="1"/>
</dbReference>
<dbReference type="PANTHER" id="PTHR11712">
    <property type="entry name" value="POLYKETIDE SYNTHASE-RELATED"/>
    <property type="match status" value="1"/>
</dbReference>
<keyword evidence="2 3" id="KW-0808">Transferase</keyword>
<sequence length="409" mass="42145">MTEQRRVAITGLGVKAPGGTKVNELFDSVLAGRSMARTVPELAERNCITQFACKIDGFEPEAYFTARELRQLDFSTRIGVAAAADAIEDAGWDGADSERAGGYVGTGGSTIAALETLILQYADKPDKVPIQSVPMLMSSSIAARMGIRFKLRGPCHTLATACASGATAIGEALLAIRRGVVDTALAGGVEAPITMLVMSAFARSGAMSQRNDDPTGACRPFDATRDGFVMGEGAAFLVLEEWSRAEARGARIYGELAGYAANSDALHIVAPDEEARGAEACMRAAIADAGLTPSGIGHVNSHGTSTQANDRAEALAISRVFGDHRPPVTATKGVTGHLIGGAGALEAVIATLSARTGLIPPIANYTSGPEAELVDLVAGSPRQTAPAPVISNSFGFGGHNVSLVITPAP</sequence>
<evidence type="ECO:0000259" key="4">
    <source>
        <dbReference type="PROSITE" id="PS52004"/>
    </source>
</evidence>
<comment type="similarity">
    <text evidence="1 3">Belongs to the thiolase-like superfamily. Beta-ketoacyl-ACP synthases family.</text>
</comment>
<keyword evidence="6" id="KW-1185">Reference proteome</keyword>
<dbReference type="CDD" id="cd00834">
    <property type="entry name" value="KAS_I_II"/>
    <property type="match status" value="1"/>
</dbReference>
<dbReference type="OrthoDB" id="9808669at2"/>
<dbReference type="Pfam" id="PF00109">
    <property type="entry name" value="ketoacyl-synt"/>
    <property type="match status" value="1"/>
</dbReference>
<dbReference type="InterPro" id="IPR000794">
    <property type="entry name" value="Beta-ketoacyl_synthase"/>
</dbReference>
<dbReference type="AlphaFoldDB" id="A0A3A4A0L1"/>